<feature type="coiled-coil region" evidence="1">
    <location>
        <begin position="281"/>
        <end position="420"/>
    </location>
</feature>
<feature type="compositionally biased region" description="Basic and acidic residues" evidence="2">
    <location>
        <begin position="779"/>
        <end position="791"/>
    </location>
</feature>
<feature type="compositionally biased region" description="Basic and acidic residues" evidence="2">
    <location>
        <begin position="1"/>
        <end position="11"/>
    </location>
</feature>
<evidence type="ECO:0000256" key="2">
    <source>
        <dbReference type="SAM" id="MobiDB-lite"/>
    </source>
</evidence>
<evidence type="ECO:0000313" key="3">
    <source>
        <dbReference type="EMBL" id="KAF1914107.1"/>
    </source>
</evidence>
<evidence type="ECO:0000313" key="4">
    <source>
        <dbReference type="Proteomes" id="UP000800096"/>
    </source>
</evidence>
<organism evidence="3 4">
    <name type="scientific">Ampelomyces quisqualis</name>
    <name type="common">Powdery mildew agent</name>
    <dbReference type="NCBI Taxonomy" id="50730"/>
    <lineage>
        <taxon>Eukaryota</taxon>
        <taxon>Fungi</taxon>
        <taxon>Dikarya</taxon>
        <taxon>Ascomycota</taxon>
        <taxon>Pezizomycotina</taxon>
        <taxon>Dothideomycetes</taxon>
        <taxon>Pleosporomycetidae</taxon>
        <taxon>Pleosporales</taxon>
        <taxon>Pleosporineae</taxon>
        <taxon>Phaeosphaeriaceae</taxon>
        <taxon>Ampelomyces</taxon>
    </lineage>
</organism>
<keyword evidence="1" id="KW-0175">Coiled coil</keyword>
<keyword evidence="4" id="KW-1185">Reference proteome</keyword>
<dbReference type="Proteomes" id="UP000800096">
    <property type="component" value="Unassembled WGS sequence"/>
</dbReference>
<name>A0A6A5QJ69_AMPQU</name>
<feature type="region of interest" description="Disordered" evidence="2">
    <location>
        <begin position="768"/>
        <end position="798"/>
    </location>
</feature>
<dbReference type="OrthoDB" id="10255522at2759"/>
<feature type="compositionally biased region" description="Low complexity" evidence="2">
    <location>
        <begin position="1204"/>
        <end position="1222"/>
    </location>
</feature>
<feature type="coiled-coil region" evidence="1">
    <location>
        <begin position="1256"/>
        <end position="1283"/>
    </location>
</feature>
<dbReference type="EMBL" id="ML979137">
    <property type="protein sequence ID" value="KAF1914107.1"/>
    <property type="molecule type" value="Genomic_DNA"/>
</dbReference>
<sequence length="1330" mass="149704">MTSPATRRDQAGSRPSTPSRARTAVESLLSAGIVGRGSARPPSTRQMERSASSMADSFPAARHDAPTPISHWAHLTYMTSQRNTLRTELRAHQIAGAQARRSVAALRRLALRMAVSISVKERQLATSARTLATTRQSSYLAGRHAEKRVEALARALRVEEGRTRDMLEALERASMLTLQCLPDADPAEPQLRRPRNPLSPPPSPPTRRPTLAMTAVSGPRTPPRSTASSWNDADWALTPGIESPADRESDQALAACRRRISHLQAECAKSKDDARLLQESKTRLETDTQEHQSRIAALEAARAAVEETLASTRLQLEVSTGLETSLKQRLRLKTKELASLEQSSEGRQEELSKLVKEKDGLMEQLTDRDTQLDQLHARTVDLQHKLKTVEDKLHVVGQEELALQNQLKEKESANAELVKRLERGSKYEQILQKKIAEHEQEILGNIKKIDIGGGLISSLREQIKQSEGSKKDTEQALTTLRTELTSLDATRTKDLQERDRLALDLSAAQTSKNNIEGELRTTQDALTGERAEKSRLLSDLDSLRFQHDELCTDLQAAQRHIHYLERTDDERQADLELLQDEKASIEADLREARQAIFSLRESERMRNLEKQIAESKERESLLQTQLDEAREAQNSANQSRDEENPSLEASENNDLDKRLNESLRLQTDVQTELDSEGLKTRVTELEQDLGDREQSKIDAETRLSVVNKRDLQQAREEMSMAEEVSRTQREGTETDVTQLREQLDVAEQVKKETESRLAEIATAKTDLKMESEASQAKSELSDLQRDTESLRRSNASDGLKEQLQANGSLLGAVEAQVAELKSKLSASQEELEQSRALSDHARLQEDFNMARQGQLGIEDLQSDLASAQTRLNELEHVEGKLTEALASQSTLEHDLESTCTRLREIATMDEDLAALRNEKAQIEQQSGSKDADFASATMAAEAAKTVQEVSELRDANGRLEEKLGEAIGRTTGFKNDLQTALVALTSKIGDTNNDLDSLREANTRLTDSEKDMVERLSTAEKDLQNVRETNERLEAFLERVEKEMGYAETAFEDSEKRLEEFVKESQIKLDAARNAKLKYKLTDNTDLRHKIGAKTEQLLEKDKFRMRSMNTAYNELRSRYEHQLRGHGPAAKRPQRKRAMTDGQPTHKPDMNSSYAALEREVQGLREDKQAFETLVATLQDKIRQLQDLEEWQEPEEQVQDSVPSTPTTRSSRPTSALSARPTTGASTVSRVDDSNAWASEVERIRTLRNEQAIQLKNNKQARHDLRKNLKDTKSQLHHLEKHKASKPYAIQYLPTLLRQNMLTEQEHSPSPSVPSQIPPLILTYPRLHE</sequence>
<feature type="region of interest" description="Disordered" evidence="2">
    <location>
        <begin position="628"/>
        <end position="655"/>
    </location>
</feature>
<feature type="region of interest" description="Disordered" evidence="2">
    <location>
        <begin position="1"/>
        <end position="65"/>
    </location>
</feature>
<feature type="coiled-coil region" evidence="1">
    <location>
        <begin position="1009"/>
        <end position="1043"/>
    </location>
</feature>
<reference evidence="3" key="1">
    <citation type="journal article" date="2020" name="Stud. Mycol.">
        <title>101 Dothideomycetes genomes: a test case for predicting lifestyles and emergence of pathogens.</title>
        <authorList>
            <person name="Haridas S."/>
            <person name="Albert R."/>
            <person name="Binder M."/>
            <person name="Bloem J."/>
            <person name="Labutti K."/>
            <person name="Salamov A."/>
            <person name="Andreopoulos B."/>
            <person name="Baker S."/>
            <person name="Barry K."/>
            <person name="Bills G."/>
            <person name="Bluhm B."/>
            <person name="Cannon C."/>
            <person name="Castanera R."/>
            <person name="Culley D."/>
            <person name="Daum C."/>
            <person name="Ezra D."/>
            <person name="Gonzalez J."/>
            <person name="Henrissat B."/>
            <person name="Kuo A."/>
            <person name="Liang C."/>
            <person name="Lipzen A."/>
            <person name="Lutzoni F."/>
            <person name="Magnuson J."/>
            <person name="Mondo S."/>
            <person name="Nolan M."/>
            <person name="Ohm R."/>
            <person name="Pangilinan J."/>
            <person name="Park H.-J."/>
            <person name="Ramirez L."/>
            <person name="Alfaro M."/>
            <person name="Sun H."/>
            <person name="Tritt A."/>
            <person name="Yoshinaga Y."/>
            <person name="Zwiers L.-H."/>
            <person name="Turgeon B."/>
            <person name="Goodwin S."/>
            <person name="Spatafora J."/>
            <person name="Crous P."/>
            <person name="Grigoriev I."/>
        </authorList>
    </citation>
    <scope>NUCLEOTIDE SEQUENCE</scope>
    <source>
        <strain evidence="3">HMLAC05119</strain>
    </source>
</reference>
<proteinExistence type="predicted"/>
<protein>
    <submittedName>
        <fullName evidence="3">Uncharacterized protein</fullName>
    </submittedName>
</protein>
<feature type="compositionally biased region" description="Basic and acidic residues" evidence="2">
    <location>
        <begin position="717"/>
        <end position="732"/>
    </location>
</feature>
<feature type="compositionally biased region" description="Polar residues" evidence="2">
    <location>
        <begin position="41"/>
        <end position="55"/>
    </location>
</feature>
<evidence type="ECO:0000256" key="1">
    <source>
        <dbReference type="SAM" id="Coils"/>
    </source>
</evidence>
<feature type="region of interest" description="Disordered" evidence="2">
    <location>
        <begin position="1121"/>
        <end position="1154"/>
    </location>
</feature>
<feature type="coiled-coil region" evidence="1">
    <location>
        <begin position="905"/>
        <end position="962"/>
    </location>
</feature>
<accession>A0A6A5QJ69</accession>
<gene>
    <name evidence="3" type="ORF">BDU57DRAFT_557820</name>
</gene>
<feature type="region of interest" description="Disordered" evidence="2">
    <location>
        <begin position="717"/>
        <end position="736"/>
    </location>
</feature>
<feature type="compositionally biased region" description="Acidic residues" evidence="2">
    <location>
        <begin position="1190"/>
        <end position="1199"/>
    </location>
</feature>
<feature type="region of interest" description="Disordered" evidence="2">
    <location>
        <begin position="184"/>
        <end position="250"/>
    </location>
</feature>
<feature type="coiled-coil region" evidence="1">
    <location>
        <begin position="1155"/>
        <end position="1189"/>
    </location>
</feature>
<feature type="compositionally biased region" description="Polar residues" evidence="2">
    <location>
        <begin position="628"/>
        <end position="638"/>
    </location>
</feature>
<feature type="region of interest" description="Disordered" evidence="2">
    <location>
        <begin position="1190"/>
        <end position="1233"/>
    </location>
</feature>
<feature type="compositionally biased region" description="Pro residues" evidence="2">
    <location>
        <begin position="197"/>
        <end position="207"/>
    </location>
</feature>